<feature type="transmembrane region" description="Helical" evidence="1">
    <location>
        <begin position="7"/>
        <end position="27"/>
    </location>
</feature>
<name>A0AAW8U1I8_9ENTE</name>
<keyword evidence="1" id="KW-1133">Transmembrane helix</keyword>
<keyword evidence="1" id="KW-0812">Transmembrane</keyword>
<feature type="transmembrane region" description="Helical" evidence="1">
    <location>
        <begin position="91"/>
        <end position="111"/>
    </location>
</feature>
<protein>
    <submittedName>
        <fullName evidence="2">DUF308 domain-containing protein</fullName>
    </submittedName>
</protein>
<dbReference type="PANTHER" id="PTHR34989:SF1">
    <property type="entry name" value="PROTEIN HDED"/>
    <property type="match status" value="1"/>
</dbReference>
<sequence>METKKSFDWGSLVLGILFVVTAVISFRRPLANLMTIVVVYAIFSFLKGIFELFFRSRLEELTGSRAKLPIVLGVLDILIGIFLLFNTGAGVLALPFVFAIWFIIDSVFNLFNLDATRKVAPWYYWFSLILNVLGVILGIYLFLNPLSSALTLSFLIGFYFLMFGIKHIIFAFRS</sequence>
<feature type="transmembrane region" description="Helical" evidence="1">
    <location>
        <begin position="149"/>
        <end position="172"/>
    </location>
</feature>
<reference evidence="2" key="1">
    <citation type="submission" date="2023-03" db="EMBL/GenBank/DDBJ databases">
        <authorList>
            <person name="Shen W."/>
            <person name="Cai J."/>
        </authorList>
    </citation>
    <scope>NUCLEOTIDE SEQUENCE</scope>
    <source>
        <strain evidence="2">B226-2</strain>
    </source>
</reference>
<dbReference type="InterPro" id="IPR052712">
    <property type="entry name" value="Acid_resist_chaperone_HdeD"/>
</dbReference>
<dbReference type="AlphaFoldDB" id="A0AAW8U1I8"/>
<feature type="transmembrane region" description="Helical" evidence="1">
    <location>
        <begin position="123"/>
        <end position="143"/>
    </location>
</feature>
<dbReference type="GO" id="GO:0005886">
    <property type="term" value="C:plasma membrane"/>
    <property type="evidence" value="ECO:0007669"/>
    <property type="project" value="TreeGrafter"/>
</dbReference>
<feature type="transmembrane region" description="Helical" evidence="1">
    <location>
        <begin position="33"/>
        <end position="54"/>
    </location>
</feature>
<proteinExistence type="predicted"/>
<dbReference type="PANTHER" id="PTHR34989">
    <property type="entry name" value="PROTEIN HDED"/>
    <property type="match status" value="1"/>
</dbReference>
<dbReference type="RefSeq" id="WP_270598556.1">
    <property type="nucleotide sequence ID" value="NZ_CAUGVL010000012.1"/>
</dbReference>
<dbReference type="InterPro" id="IPR005325">
    <property type="entry name" value="DUF308_memb"/>
</dbReference>
<organism evidence="2 3">
    <name type="scientific">Enterococcus asini</name>
    <dbReference type="NCBI Taxonomy" id="57732"/>
    <lineage>
        <taxon>Bacteria</taxon>
        <taxon>Bacillati</taxon>
        <taxon>Bacillota</taxon>
        <taxon>Bacilli</taxon>
        <taxon>Lactobacillales</taxon>
        <taxon>Enterococcaceae</taxon>
        <taxon>Enterococcus</taxon>
    </lineage>
</organism>
<evidence type="ECO:0000313" key="3">
    <source>
        <dbReference type="Proteomes" id="UP001256711"/>
    </source>
</evidence>
<dbReference type="EMBL" id="JARQBJ010000003">
    <property type="protein sequence ID" value="MDT2810552.1"/>
    <property type="molecule type" value="Genomic_DNA"/>
</dbReference>
<feature type="transmembrane region" description="Helical" evidence="1">
    <location>
        <begin position="66"/>
        <end position="85"/>
    </location>
</feature>
<dbReference type="Proteomes" id="UP001256711">
    <property type="component" value="Unassembled WGS sequence"/>
</dbReference>
<gene>
    <name evidence="2" type="ORF">P7H43_08640</name>
</gene>
<comment type="caution">
    <text evidence="2">The sequence shown here is derived from an EMBL/GenBank/DDBJ whole genome shotgun (WGS) entry which is preliminary data.</text>
</comment>
<evidence type="ECO:0000313" key="2">
    <source>
        <dbReference type="EMBL" id="MDT2810552.1"/>
    </source>
</evidence>
<keyword evidence="1" id="KW-0472">Membrane</keyword>
<accession>A0AAW8U1I8</accession>
<evidence type="ECO:0000256" key="1">
    <source>
        <dbReference type="SAM" id="Phobius"/>
    </source>
</evidence>
<dbReference type="Pfam" id="PF03729">
    <property type="entry name" value="DUF308"/>
    <property type="match status" value="1"/>
</dbReference>